<keyword evidence="3" id="KW-0058">Aromatic hydrocarbons catabolism</keyword>
<comment type="catalytic activity">
    <reaction evidence="3">
        <text>acetaldehyde + NAD(+) + CoA = acetyl-CoA + NADH + H(+)</text>
        <dbReference type="Rhea" id="RHEA:23288"/>
        <dbReference type="ChEBI" id="CHEBI:15343"/>
        <dbReference type="ChEBI" id="CHEBI:15378"/>
        <dbReference type="ChEBI" id="CHEBI:57287"/>
        <dbReference type="ChEBI" id="CHEBI:57288"/>
        <dbReference type="ChEBI" id="CHEBI:57540"/>
        <dbReference type="ChEBI" id="CHEBI:57945"/>
        <dbReference type="EC" id="1.2.1.10"/>
    </reaction>
</comment>
<dbReference type="EC" id="1.2.1.10" evidence="3"/>
<dbReference type="CDD" id="cd23933">
    <property type="entry name" value="ALDH_C"/>
    <property type="match status" value="1"/>
</dbReference>
<keyword evidence="2 3" id="KW-0520">NAD</keyword>
<sequence>MTKATVAIVGSGNISTDLLYKLQRSDVLEARWMIGIDPNSDGLARARGLGLETSAGGVDWLLAQPELPDLIFEATSAYVHRAAAPRYAEAGIRAIDLTPAAVGPAVVPSVNLGEHLDAPNVNMITCGGQATIPMVAAVSRVVEVSYAEIVASVASVSAGPGTRANIDEFTKTTSRGVETIGGAKRGKAIIVLNPADPPMIMRDTIFCAIPEDADTAAITESVHRMVAAVQDYVPGYRLLNEPQFDPPSVVSGGLAKVSIFVEVEGAGDYLPPYAGNLDIMTAAAAKVGAEAAKQILDVRV</sequence>
<evidence type="ECO:0000259" key="4">
    <source>
        <dbReference type="SMART" id="SM00859"/>
    </source>
</evidence>
<evidence type="ECO:0000256" key="2">
    <source>
        <dbReference type="ARBA" id="ARBA00023027"/>
    </source>
</evidence>
<feature type="active site" description="Acyl-thioester intermediate" evidence="3">
    <location>
        <position position="126"/>
    </location>
</feature>
<dbReference type="AlphaFoldDB" id="A0A934U458"/>
<accession>A0A934U458</accession>
<dbReference type="HAMAP" id="MF_01657">
    <property type="entry name" value="Ac_ald_DH_ac"/>
    <property type="match status" value="1"/>
</dbReference>
<dbReference type="GO" id="GO:0008774">
    <property type="term" value="F:acetaldehyde dehydrogenase (acetylating) activity"/>
    <property type="evidence" value="ECO:0007669"/>
    <property type="project" value="UniProtKB-UniRule"/>
</dbReference>
<evidence type="ECO:0000313" key="6">
    <source>
        <dbReference type="Proteomes" id="UP000655868"/>
    </source>
</evidence>
<dbReference type="Proteomes" id="UP000655868">
    <property type="component" value="Unassembled WGS sequence"/>
</dbReference>
<dbReference type="Gene3D" id="3.40.50.720">
    <property type="entry name" value="NAD(P)-binding Rossmann-like Domain"/>
    <property type="match status" value="1"/>
</dbReference>
<dbReference type="NCBIfam" id="NF006157">
    <property type="entry name" value="PRK08300.1"/>
    <property type="match status" value="1"/>
</dbReference>
<dbReference type="InterPro" id="IPR003361">
    <property type="entry name" value="Acetaldehyde_dehydrogenase"/>
</dbReference>
<dbReference type="SMART" id="SM00859">
    <property type="entry name" value="Semialdhyde_dh"/>
    <property type="match status" value="1"/>
</dbReference>
<gene>
    <name evidence="5" type="ORF">JGU71_15465</name>
</gene>
<name>A0A934U458_9NOCA</name>
<dbReference type="SUPFAM" id="SSF51735">
    <property type="entry name" value="NAD(P)-binding Rossmann-fold domains"/>
    <property type="match status" value="1"/>
</dbReference>
<dbReference type="RefSeq" id="WP_199705083.1">
    <property type="nucleotide sequence ID" value="NZ_JAEMNV010000004.1"/>
</dbReference>
<dbReference type="InterPro" id="IPR000534">
    <property type="entry name" value="Semialdehyde_DH_NAD-bd"/>
</dbReference>
<protein>
    <recommendedName>
        <fullName evidence="3">Acetaldehyde dehydrogenase</fullName>
        <ecNumber evidence="3">1.2.1.10</ecNumber>
    </recommendedName>
    <alternativeName>
        <fullName evidence="3">Acetaldehyde dehydrogenase [acetylating]</fullName>
    </alternativeName>
</protein>
<comment type="similarity">
    <text evidence="1 3">Belongs to the acetaldehyde dehydrogenase family.</text>
</comment>
<evidence type="ECO:0000256" key="3">
    <source>
        <dbReference type="HAMAP-Rule" id="MF_01657"/>
    </source>
</evidence>
<feature type="domain" description="Semialdehyde dehydrogenase NAD-binding" evidence="4">
    <location>
        <begin position="5"/>
        <end position="118"/>
    </location>
</feature>
<comment type="caution">
    <text evidence="5">The sequence shown here is derived from an EMBL/GenBank/DDBJ whole genome shotgun (WGS) entry which is preliminary data.</text>
</comment>
<dbReference type="EMBL" id="JAEMNV010000004">
    <property type="protein sequence ID" value="MBJ8340289.1"/>
    <property type="molecule type" value="Genomic_DNA"/>
</dbReference>
<dbReference type="InterPro" id="IPR015426">
    <property type="entry name" value="Acetylaldehyde_DH_C"/>
</dbReference>
<dbReference type="InterPro" id="IPR036291">
    <property type="entry name" value="NAD(P)-bd_dom_sf"/>
</dbReference>
<dbReference type="SUPFAM" id="SSF55347">
    <property type="entry name" value="Glyceraldehyde-3-phosphate dehydrogenase-like, C-terminal domain"/>
    <property type="match status" value="1"/>
</dbReference>
<dbReference type="PIRSF" id="PIRSF015689">
    <property type="entry name" value="Actaldh_dh_actl"/>
    <property type="match status" value="1"/>
</dbReference>
<organism evidence="5 6">
    <name type="scientific">Antrihabitans stalagmiti</name>
    <dbReference type="NCBI Taxonomy" id="2799499"/>
    <lineage>
        <taxon>Bacteria</taxon>
        <taxon>Bacillati</taxon>
        <taxon>Actinomycetota</taxon>
        <taxon>Actinomycetes</taxon>
        <taxon>Mycobacteriales</taxon>
        <taxon>Nocardiaceae</taxon>
        <taxon>Antrihabitans</taxon>
    </lineage>
</organism>
<dbReference type="Gene3D" id="3.30.360.10">
    <property type="entry name" value="Dihydrodipicolinate Reductase, domain 2"/>
    <property type="match status" value="1"/>
</dbReference>
<dbReference type="GO" id="GO:0051287">
    <property type="term" value="F:NAD binding"/>
    <property type="evidence" value="ECO:0007669"/>
    <property type="project" value="UniProtKB-UniRule"/>
</dbReference>
<proteinExistence type="inferred from homology"/>
<evidence type="ECO:0000313" key="5">
    <source>
        <dbReference type="EMBL" id="MBJ8340289.1"/>
    </source>
</evidence>
<feature type="binding site" evidence="3">
    <location>
        <position position="276"/>
    </location>
    <ligand>
        <name>NAD(+)</name>
        <dbReference type="ChEBI" id="CHEBI:57540"/>
    </ligand>
</feature>
<dbReference type="NCBIfam" id="TIGR03215">
    <property type="entry name" value="ac_ald_DH_ac"/>
    <property type="match status" value="1"/>
</dbReference>
<reference evidence="5" key="1">
    <citation type="submission" date="2020-12" db="EMBL/GenBank/DDBJ databases">
        <title>Antrihabitans popcorni sp. nov. and Antrihabitans auranticaus sp. nov., isolated from a larva cave.</title>
        <authorList>
            <person name="Lee S.D."/>
            <person name="Kim I.S."/>
        </authorList>
    </citation>
    <scope>NUCLEOTIDE SEQUENCE</scope>
    <source>
        <strain evidence="5">YC3-6</strain>
    </source>
</reference>
<feature type="binding site" evidence="3">
    <location>
        <begin position="11"/>
        <end position="14"/>
    </location>
    <ligand>
        <name>NAD(+)</name>
        <dbReference type="ChEBI" id="CHEBI:57540"/>
    </ligand>
</feature>
<keyword evidence="3 5" id="KW-0560">Oxidoreductase</keyword>
<keyword evidence="6" id="KW-1185">Reference proteome</keyword>
<dbReference type="Pfam" id="PF09290">
    <property type="entry name" value="AcetDehyd-dimer"/>
    <property type="match status" value="1"/>
</dbReference>
<evidence type="ECO:0000256" key="1">
    <source>
        <dbReference type="ARBA" id="ARBA00009244"/>
    </source>
</evidence>
<feature type="binding site" evidence="3">
    <location>
        <begin position="157"/>
        <end position="165"/>
    </location>
    <ligand>
        <name>NAD(+)</name>
        <dbReference type="ChEBI" id="CHEBI:57540"/>
    </ligand>
</feature>